<gene>
    <name evidence="2" type="ORF">ABT39_MTgene4332</name>
</gene>
<geneLocation type="mitochondrion" evidence="2"/>
<keyword evidence="1" id="KW-0812">Transmembrane</keyword>
<feature type="transmembrane region" description="Helical" evidence="1">
    <location>
        <begin position="6"/>
        <end position="24"/>
    </location>
</feature>
<evidence type="ECO:0000256" key="1">
    <source>
        <dbReference type="SAM" id="Phobius"/>
    </source>
</evidence>
<keyword evidence="1" id="KW-1133">Transmembrane helix</keyword>
<evidence type="ECO:0000313" key="2">
    <source>
        <dbReference type="EMBL" id="KUM48996.1"/>
    </source>
</evidence>
<protein>
    <submittedName>
        <fullName evidence="2">Uncharacterized protein</fullName>
    </submittedName>
</protein>
<keyword evidence="2" id="KW-0496">Mitochondrion</keyword>
<organism evidence="2">
    <name type="scientific">Picea glauca</name>
    <name type="common">White spruce</name>
    <name type="synonym">Pinus glauca</name>
    <dbReference type="NCBI Taxonomy" id="3330"/>
    <lineage>
        <taxon>Eukaryota</taxon>
        <taxon>Viridiplantae</taxon>
        <taxon>Streptophyta</taxon>
        <taxon>Embryophyta</taxon>
        <taxon>Tracheophyta</taxon>
        <taxon>Spermatophyta</taxon>
        <taxon>Pinopsida</taxon>
        <taxon>Pinidae</taxon>
        <taxon>Conifers I</taxon>
        <taxon>Pinales</taxon>
        <taxon>Pinaceae</taxon>
        <taxon>Picea</taxon>
    </lineage>
</organism>
<reference evidence="2" key="1">
    <citation type="journal article" date="2015" name="Genome Biol. Evol.">
        <title>Organellar Genomes of White Spruce (Picea glauca): Assembly and Annotation.</title>
        <authorList>
            <person name="Jackman S.D."/>
            <person name="Warren R.L."/>
            <person name="Gibb E.A."/>
            <person name="Vandervalk B.P."/>
            <person name="Mohamadi H."/>
            <person name="Chu J."/>
            <person name="Raymond A."/>
            <person name="Pleasance S."/>
            <person name="Coope R."/>
            <person name="Wildung M.R."/>
            <person name="Ritland C.E."/>
            <person name="Bousquet J."/>
            <person name="Jones S.J."/>
            <person name="Bohlmann J."/>
            <person name="Birol I."/>
        </authorList>
    </citation>
    <scope>NUCLEOTIDE SEQUENCE [LARGE SCALE GENOMIC DNA]</scope>
    <source>
        <tissue evidence="2">Flushing bud</tissue>
    </source>
</reference>
<accession>A0A117NHW0</accession>
<dbReference type="EMBL" id="LKAM01000004">
    <property type="protein sequence ID" value="KUM48996.1"/>
    <property type="molecule type" value="Genomic_DNA"/>
</dbReference>
<name>A0A117NHW0_PICGL</name>
<comment type="caution">
    <text evidence="2">The sequence shown here is derived from an EMBL/GenBank/DDBJ whole genome shotgun (WGS) entry which is preliminary data.</text>
</comment>
<sequence length="107" mass="12130">MLLVKLLIQPGLLNLDLVVLYLHLPISLLPKKPMQGLFPLASTALCFGAAFLLLPTYLDFARRTVFRPCLTTTYYDLFRALGSPLLGALYIYELIRLTGRFAWWILG</sequence>
<dbReference type="AlphaFoldDB" id="A0A117NHW0"/>
<feature type="transmembrane region" description="Helical" evidence="1">
    <location>
        <begin position="36"/>
        <end position="57"/>
    </location>
</feature>
<keyword evidence="1" id="KW-0472">Membrane</keyword>
<proteinExistence type="predicted"/>